<keyword evidence="11" id="KW-1185">Reference proteome</keyword>
<evidence type="ECO:0000256" key="4">
    <source>
        <dbReference type="ARBA" id="ARBA00022737"/>
    </source>
</evidence>
<organism evidence="10 11">
    <name type="scientific">Metamycoplasma auris</name>
    <dbReference type="NCBI Taxonomy" id="51363"/>
    <lineage>
        <taxon>Bacteria</taxon>
        <taxon>Bacillati</taxon>
        <taxon>Mycoplasmatota</taxon>
        <taxon>Mycoplasmoidales</taxon>
        <taxon>Metamycoplasmataceae</taxon>
        <taxon>Metamycoplasma</taxon>
    </lineage>
</organism>
<feature type="compositionally biased region" description="Low complexity" evidence="8">
    <location>
        <begin position="39"/>
        <end position="54"/>
    </location>
</feature>
<feature type="signal peptide" evidence="9">
    <location>
        <begin position="1"/>
        <end position="24"/>
    </location>
</feature>
<dbReference type="Proteomes" id="UP000249646">
    <property type="component" value="Unassembled WGS sequence"/>
</dbReference>
<sequence length="335" mass="38637">MKKLNKILISFSSIISLATFPLVAASCKKKIKQEEKTNNDSSSNSSINDNNSNHENSHNHQADDPNANANGGTYKIDTPNDEEIRKMEEENAKDLEDVEKLKEIIKEHKDAFGSFHTQQDFLDQINVYANEKGIKDLKLVNEDDKNKHLLVDTEGNKNNKIHLQLRSQQFEVKLGKVLENRVITKYYISGNDTNILTNDVNNWNSQNKKSNEKIIITQLGYFYNDKQGNNKNITLTPLPNYTIKVPIHLPKKISSLYLSFYNLKSESIENLDKWMTKNIIMGEQAFYYAINFNQDLSNWDMSNLKNSKEFFKGANKLEHIDKIASSWKINKDKLK</sequence>
<feature type="chain" id="PRO_5016008246" evidence="9">
    <location>
        <begin position="25"/>
        <end position="335"/>
    </location>
</feature>
<evidence type="ECO:0000256" key="7">
    <source>
        <dbReference type="ARBA" id="ARBA00023288"/>
    </source>
</evidence>
<dbReference type="InterPro" id="IPR049890">
    <property type="entry name" value="VlpA-F-like_signal"/>
</dbReference>
<dbReference type="AlphaFoldDB" id="A0A2W7FYG4"/>
<dbReference type="Pfam" id="PF03382">
    <property type="entry name" value="DUF285"/>
    <property type="match status" value="1"/>
</dbReference>
<evidence type="ECO:0000256" key="6">
    <source>
        <dbReference type="ARBA" id="ARBA00023139"/>
    </source>
</evidence>
<keyword evidence="6" id="KW-0564">Palmitate</keyword>
<proteinExistence type="predicted"/>
<keyword evidence="3 9" id="KW-0732">Signal</keyword>
<evidence type="ECO:0000313" key="11">
    <source>
        <dbReference type="Proteomes" id="UP000249646"/>
    </source>
</evidence>
<evidence type="ECO:0000256" key="8">
    <source>
        <dbReference type="SAM" id="MobiDB-lite"/>
    </source>
</evidence>
<evidence type="ECO:0000256" key="3">
    <source>
        <dbReference type="ARBA" id="ARBA00022729"/>
    </source>
</evidence>
<comment type="subcellular location">
    <subcellularLocation>
        <location evidence="1">Cell membrane</location>
        <topology evidence="1">Lipid-anchor</topology>
    </subcellularLocation>
</comment>
<evidence type="ECO:0000256" key="2">
    <source>
        <dbReference type="ARBA" id="ARBA00022475"/>
    </source>
</evidence>
<dbReference type="PROSITE" id="PS51257">
    <property type="entry name" value="PROKAR_LIPOPROTEIN"/>
    <property type="match status" value="1"/>
</dbReference>
<evidence type="ECO:0000256" key="1">
    <source>
        <dbReference type="ARBA" id="ARBA00004193"/>
    </source>
</evidence>
<keyword evidence="7" id="KW-0449">Lipoprotein</keyword>
<feature type="region of interest" description="Disordered" evidence="8">
    <location>
        <begin position="32"/>
        <end position="83"/>
    </location>
</feature>
<dbReference type="OrthoDB" id="395395at2"/>
<comment type="caution">
    <text evidence="10">The sequence shown here is derived from an EMBL/GenBank/DDBJ whole genome shotgun (WGS) entry which is preliminary data.</text>
</comment>
<keyword evidence="2" id="KW-1003">Cell membrane</keyword>
<name>A0A2W7FYG4_9BACT</name>
<evidence type="ECO:0000313" key="10">
    <source>
        <dbReference type="EMBL" id="PZV98703.1"/>
    </source>
</evidence>
<evidence type="ECO:0000256" key="5">
    <source>
        <dbReference type="ARBA" id="ARBA00023136"/>
    </source>
</evidence>
<gene>
    <name evidence="10" type="ORF">BCF89_1141</name>
</gene>
<dbReference type="RefSeq" id="WP_111518897.1">
    <property type="nucleotide sequence ID" value="NZ_QKUB01000014.1"/>
</dbReference>
<protein>
    <submittedName>
        <fullName evidence="10">Uncharacterized protein DUF285</fullName>
    </submittedName>
</protein>
<dbReference type="NCBIfam" id="NF033817">
    <property type="entry name" value="Mplas_variab_LP"/>
    <property type="match status" value="1"/>
</dbReference>
<keyword evidence="5" id="KW-0472">Membrane</keyword>
<dbReference type="GO" id="GO:0005886">
    <property type="term" value="C:plasma membrane"/>
    <property type="evidence" value="ECO:0007669"/>
    <property type="project" value="UniProtKB-SubCell"/>
</dbReference>
<accession>A0A2W7FYG4</accession>
<dbReference type="EMBL" id="QKUB01000014">
    <property type="protein sequence ID" value="PZV98703.1"/>
    <property type="molecule type" value="Genomic_DNA"/>
</dbReference>
<reference evidence="10 11" key="1">
    <citation type="submission" date="2018-06" db="EMBL/GenBank/DDBJ databases">
        <title>Genomic Encyclopedia of Archaeal and Bacterial Type Strains, Phase II (KMG-II): from individual species to whole genera.</title>
        <authorList>
            <person name="Goeker M."/>
        </authorList>
    </citation>
    <scope>NUCLEOTIDE SEQUENCE [LARGE SCALE GENOMIC DNA]</scope>
    <source>
        <strain evidence="10 11">ATCC 51348</strain>
    </source>
</reference>
<dbReference type="InterPro" id="IPR005046">
    <property type="entry name" value="DUF285"/>
</dbReference>
<evidence type="ECO:0000256" key="9">
    <source>
        <dbReference type="SAM" id="SignalP"/>
    </source>
</evidence>
<keyword evidence="4" id="KW-0677">Repeat</keyword>